<evidence type="ECO:0000256" key="1">
    <source>
        <dbReference type="SAM" id="Coils"/>
    </source>
</evidence>
<comment type="caution">
    <text evidence="2">The sequence shown here is derived from an EMBL/GenBank/DDBJ whole genome shotgun (WGS) entry which is preliminary data.</text>
</comment>
<protein>
    <submittedName>
        <fullName evidence="2">Uncharacterized protein</fullName>
    </submittedName>
</protein>
<reference evidence="2 3" key="1">
    <citation type="submission" date="2018-06" db="EMBL/GenBank/DDBJ databases">
        <title>Genomic Encyclopedia of Archaeal and Bacterial Type Strains, Phase II (KMG-II): from individual species to whole genera.</title>
        <authorList>
            <person name="Goeker M."/>
        </authorList>
    </citation>
    <scope>NUCLEOTIDE SEQUENCE [LARGE SCALE GENOMIC DNA]</scope>
    <source>
        <strain evidence="2 3">DSM 25663</strain>
    </source>
</reference>
<keyword evidence="3" id="KW-1185">Reference proteome</keyword>
<proteinExistence type="predicted"/>
<dbReference type="Proteomes" id="UP000248840">
    <property type="component" value="Unassembled WGS sequence"/>
</dbReference>
<dbReference type="EMBL" id="QLSZ01000002">
    <property type="protein sequence ID" value="RAR74169.1"/>
    <property type="molecule type" value="Genomic_DNA"/>
</dbReference>
<sequence>MLLATLFLASTTLFLLTATIWNKIFRFKRKQHSRNLYAMTLFHKLFHKPENEKEMKLLYHYLAILNHFIQEKEHIYTNPKGERFVLTKYGFYPVEQYNLQLKVERQERRIQELEQKNKSQDLKIDELMLDVKVSKKQYNELFATHQLLKKRYDKAITGIISLQETLSTTKRELKNQTKTLNYLRKGMLYVIGKSKKRNP</sequence>
<organism evidence="2 3">
    <name type="scientific">Flavobacterium aciduliphilum</name>
    <dbReference type="NCBI Taxonomy" id="1101402"/>
    <lineage>
        <taxon>Bacteria</taxon>
        <taxon>Pseudomonadati</taxon>
        <taxon>Bacteroidota</taxon>
        <taxon>Flavobacteriia</taxon>
        <taxon>Flavobacteriales</taxon>
        <taxon>Flavobacteriaceae</taxon>
        <taxon>Flavobacterium</taxon>
    </lineage>
</organism>
<keyword evidence="1" id="KW-0175">Coiled coil</keyword>
<evidence type="ECO:0000313" key="2">
    <source>
        <dbReference type="EMBL" id="RAR74169.1"/>
    </source>
</evidence>
<accession>A0A328YJR5</accession>
<dbReference type="AlphaFoldDB" id="A0A328YJR5"/>
<name>A0A328YJR5_9FLAO</name>
<gene>
    <name evidence="2" type="ORF">CLV55_10299</name>
</gene>
<evidence type="ECO:0000313" key="3">
    <source>
        <dbReference type="Proteomes" id="UP000248840"/>
    </source>
</evidence>
<feature type="coiled-coil region" evidence="1">
    <location>
        <begin position="94"/>
        <end position="130"/>
    </location>
</feature>